<gene>
    <name evidence="1" type="ORF">GCM10007854_28220</name>
</gene>
<evidence type="ECO:0000313" key="2">
    <source>
        <dbReference type="Proteomes" id="UP001161390"/>
    </source>
</evidence>
<keyword evidence="2" id="KW-1185">Reference proteome</keyword>
<accession>A0ABQ5V487</accession>
<evidence type="ECO:0000313" key="1">
    <source>
        <dbReference type="EMBL" id="GLQ21867.1"/>
    </source>
</evidence>
<dbReference type="Proteomes" id="UP001161390">
    <property type="component" value="Unassembled WGS sequence"/>
</dbReference>
<reference evidence="1" key="2">
    <citation type="submission" date="2023-01" db="EMBL/GenBank/DDBJ databases">
        <title>Draft genome sequence of Algimonas porphyrae strain NBRC 108216.</title>
        <authorList>
            <person name="Sun Q."/>
            <person name="Mori K."/>
        </authorList>
    </citation>
    <scope>NUCLEOTIDE SEQUENCE</scope>
    <source>
        <strain evidence="1">NBRC 108216</strain>
    </source>
</reference>
<sequence>MSVNPSMSLLGVPYARGIMDSQAILSAHQQDRNPVFAPCDTVSWQWGVPPLYPAACQNWQRHSGWPARETL</sequence>
<organism evidence="1 2">
    <name type="scientific">Algimonas porphyrae</name>
    <dbReference type="NCBI Taxonomy" id="1128113"/>
    <lineage>
        <taxon>Bacteria</taxon>
        <taxon>Pseudomonadati</taxon>
        <taxon>Pseudomonadota</taxon>
        <taxon>Alphaproteobacteria</taxon>
        <taxon>Maricaulales</taxon>
        <taxon>Robiginitomaculaceae</taxon>
        <taxon>Algimonas</taxon>
    </lineage>
</organism>
<comment type="caution">
    <text evidence="1">The sequence shown here is derived from an EMBL/GenBank/DDBJ whole genome shotgun (WGS) entry which is preliminary data.</text>
</comment>
<proteinExistence type="predicted"/>
<dbReference type="EMBL" id="BSNJ01000007">
    <property type="protein sequence ID" value="GLQ21867.1"/>
    <property type="molecule type" value="Genomic_DNA"/>
</dbReference>
<reference evidence="1" key="1">
    <citation type="journal article" date="2014" name="Int. J. Syst. Evol. Microbiol.">
        <title>Complete genome of a new Firmicutes species belonging to the dominant human colonic microbiota ('Ruminococcus bicirculans') reveals two chromosomes and a selective capacity to utilize plant glucans.</title>
        <authorList>
            <consortium name="NISC Comparative Sequencing Program"/>
            <person name="Wegmann U."/>
            <person name="Louis P."/>
            <person name="Goesmann A."/>
            <person name="Henrissat B."/>
            <person name="Duncan S.H."/>
            <person name="Flint H.J."/>
        </authorList>
    </citation>
    <scope>NUCLEOTIDE SEQUENCE</scope>
    <source>
        <strain evidence="1">NBRC 108216</strain>
    </source>
</reference>
<protein>
    <submittedName>
        <fullName evidence="1">Uncharacterized protein</fullName>
    </submittedName>
</protein>
<name>A0ABQ5V487_9PROT</name>